<dbReference type="WBParaSite" id="nRc.2.0.1.t10846-RA">
    <property type="protein sequence ID" value="nRc.2.0.1.t10846-RA"/>
    <property type="gene ID" value="nRc.2.0.1.g10846"/>
</dbReference>
<evidence type="ECO:0000313" key="3">
    <source>
        <dbReference type="Proteomes" id="UP000887565"/>
    </source>
</evidence>
<evidence type="ECO:0000313" key="4">
    <source>
        <dbReference type="WBParaSite" id="nRc.2.0.1.t10846-RA"/>
    </source>
</evidence>
<feature type="domain" description="DH" evidence="2">
    <location>
        <begin position="808"/>
        <end position="969"/>
    </location>
</feature>
<dbReference type="InterPro" id="IPR000219">
    <property type="entry name" value="DH_dom"/>
</dbReference>
<reference evidence="4" key="1">
    <citation type="submission" date="2022-11" db="UniProtKB">
        <authorList>
            <consortium name="WormBaseParasite"/>
        </authorList>
    </citation>
    <scope>IDENTIFICATION</scope>
</reference>
<dbReference type="SMART" id="SM00150">
    <property type="entry name" value="SPEC"/>
    <property type="match status" value="3"/>
</dbReference>
<dbReference type="GO" id="GO:0005085">
    <property type="term" value="F:guanyl-nucleotide exchange factor activity"/>
    <property type="evidence" value="ECO:0007669"/>
    <property type="project" value="UniProtKB-KW"/>
</dbReference>
<dbReference type="InterPro" id="IPR051336">
    <property type="entry name" value="RhoGEF_Guanine_NuclExch_SF"/>
</dbReference>
<dbReference type="InterPro" id="IPR002017">
    <property type="entry name" value="Spectrin_repeat"/>
</dbReference>
<dbReference type="GO" id="GO:0007411">
    <property type="term" value="P:axon guidance"/>
    <property type="evidence" value="ECO:0007669"/>
    <property type="project" value="TreeGrafter"/>
</dbReference>
<dbReference type="Gene3D" id="1.20.900.10">
    <property type="entry name" value="Dbl homology (DH) domain"/>
    <property type="match status" value="1"/>
</dbReference>
<protein>
    <submittedName>
        <fullName evidence="4">DH domain-containing protein</fullName>
    </submittedName>
</protein>
<evidence type="ECO:0000259" key="2">
    <source>
        <dbReference type="PROSITE" id="PS50010"/>
    </source>
</evidence>
<dbReference type="PROSITE" id="PS50010">
    <property type="entry name" value="DH_2"/>
    <property type="match status" value="1"/>
</dbReference>
<name>A0A915IC76_ROMCU</name>
<accession>A0A915IC76</accession>
<dbReference type="GO" id="GO:0005886">
    <property type="term" value="C:plasma membrane"/>
    <property type="evidence" value="ECO:0007669"/>
    <property type="project" value="TreeGrafter"/>
</dbReference>
<dbReference type="Pfam" id="PF00435">
    <property type="entry name" value="Spectrin"/>
    <property type="match status" value="2"/>
</dbReference>
<organism evidence="3 4">
    <name type="scientific">Romanomermis culicivorax</name>
    <name type="common">Nematode worm</name>
    <dbReference type="NCBI Taxonomy" id="13658"/>
    <lineage>
        <taxon>Eukaryota</taxon>
        <taxon>Metazoa</taxon>
        <taxon>Ecdysozoa</taxon>
        <taxon>Nematoda</taxon>
        <taxon>Enoplea</taxon>
        <taxon>Dorylaimia</taxon>
        <taxon>Mermithida</taxon>
        <taxon>Mermithoidea</taxon>
        <taxon>Mermithidae</taxon>
        <taxon>Romanomermis</taxon>
    </lineage>
</organism>
<dbReference type="PANTHER" id="PTHR22826">
    <property type="entry name" value="RHO GUANINE EXCHANGE FACTOR-RELATED"/>
    <property type="match status" value="1"/>
</dbReference>
<proteinExistence type="predicted"/>
<keyword evidence="3" id="KW-1185">Reference proteome</keyword>
<dbReference type="Proteomes" id="UP000887565">
    <property type="component" value="Unplaced"/>
</dbReference>
<dbReference type="Gene3D" id="1.20.58.60">
    <property type="match status" value="3"/>
</dbReference>
<dbReference type="CDD" id="cd00160">
    <property type="entry name" value="RhoGEF"/>
    <property type="match status" value="1"/>
</dbReference>
<dbReference type="SMART" id="SM00325">
    <property type="entry name" value="RhoGEF"/>
    <property type="match status" value="1"/>
</dbReference>
<dbReference type="InterPro" id="IPR035899">
    <property type="entry name" value="DBL_dom_sf"/>
</dbReference>
<keyword evidence="1" id="KW-0344">Guanine-nucleotide releasing factor</keyword>
<dbReference type="OMA" id="CAARASY"/>
<dbReference type="PANTHER" id="PTHR22826:SF106">
    <property type="entry name" value="TRIO, ISOFORM A"/>
    <property type="match status" value="1"/>
</dbReference>
<dbReference type="GO" id="GO:0019898">
    <property type="term" value="C:extrinsic component of membrane"/>
    <property type="evidence" value="ECO:0007669"/>
    <property type="project" value="TreeGrafter"/>
</dbReference>
<dbReference type="SUPFAM" id="SSF46966">
    <property type="entry name" value="Spectrin repeat"/>
    <property type="match status" value="3"/>
</dbReference>
<dbReference type="Pfam" id="PF00621">
    <property type="entry name" value="RhoGEF"/>
    <property type="match status" value="1"/>
</dbReference>
<dbReference type="Pfam" id="PF23323">
    <property type="entry name" value="Spectrin_6"/>
    <property type="match status" value="1"/>
</dbReference>
<dbReference type="InterPro" id="IPR058918">
    <property type="entry name" value="KALRN/TRIO-like_spectrin"/>
</dbReference>
<dbReference type="InterPro" id="IPR018159">
    <property type="entry name" value="Spectrin/alpha-actinin"/>
</dbReference>
<dbReference type="AlphaFoldDB" id="A0A915IC76"/>
<dbReference type="GO" id="GO:0005737">
    <property type="term" value="C:cytoplasm"/>
    <property type="evidence" value="ECO:0007669"/>
    <property type="project" value="TreeGrafter"/>
</dbReference>
<dbReference type="SUPFAM" id="SSF48065">
    <property type="entry name" value="DBL homology domain (DH-domain)"/>
    <property type="match status" value="1"/>
</dbReference>
<evidence type="ECO:0000256" key="1">
    <source>
        <dbReference type="ARBA" id="ARBA00022658"/>
    </source>
</evidence>
<sequence length="969" mass="112564">NGVVSALIHNQSISSVPDYKAGANHVLDVIHQLLAQQRTLEQQWQQRRVKLHQRLALLLFQQDVAQVFDWLDKHGEMFLRKNTGVAKTLQRAKNLLKSQQNFDNVAKNTYSNAKKLLSAAQELAGTGVCHPQDIFQIEQRLSQRIANFEKRVNARRTLLNFSVLFHTHYKEIMLWFNEVDRLDAAILIVGDTAEDCERTYRQWLQSNDQTDDATNTAIQEGRQLVALMRQQCVMENTDNAESIAYIEQMMSEIDQRHTKLRDQFKSKELLFDLGKRFRAFEKDCASIIRQLDDWNNDMNVLIETAPVTQIEMLLQVHNDNASQVRNAISVTMHHAHELIQLIHASGSNLITTGEELVTNYIMRLADRIRDQERSVMNLSDRVRNRLEQMLDLAQLRALADHAQSLINTEEQMFVATFTIPSSLSEAEQLQSGHKQFQLAIEKTNEQICAFNCKAGVMCQKDERETAKVSNIVERVNSRWRRLIALTDERHKLLVSACTYYKTLIAVLPLLDSDEEDYIQSRDWCSLFSNADPHFLSSLPVTPRDGSSPLCFSTNNQLLSNGSPKCQDKVTFMSKLLSKHMDEKEKFLRSCTLAKKNSEIFLKYISRSLQQSLQRNIVYSIESMASKIKNDQEQLHHRENKILQLWTQKKRQLDQCQEFVLLEASAGRVLKWIQDEGETYLRTRPSEPTNKTHLDSLVEEHNKFVEAVKEQREKVRIFLELGDGMVHKDSEHTHSKDIHHWMTAVRQRYTDFSQRMDKYRVKLEMIGSDRKSQIVARDLTLDRRSDPSLDAKFKESKEVEDAKRKSAKRKEFIMAELLQTERTYIKDLELCISTYVTYESAVPSEVPGAIKGKKDAIFLNMEDIYKFHNEVFVKELEKYESIPEDVGHCFVIWAERLQELYVHYSLHNQTSVLLLKQNDNNLFFQKVQEKFGLAQPVQSYTIKPTQRICKYPLLLKELLSCCPETKEELK</sequence>